<evidence type="ECO:0000313" key="2">
    <source>
        <dbReference type="EMBL" id="EFE74435.2"/>
    </source>
</evidence>
<protein>
    <submittedName>
        <fullName evidence="2">Predicted protein</fullName>
    </submittedName>
</protein>
<evidence type="ECO:0000313" key="3">
    <source>
        <dbReference type="Proteomes" id="UP000003986"/>
    </source>
</evidence>
<accession>D6AC12</accession>
<name>D6AC12_STRFL</name>
<dbReference type="Proteomes" id="UP000003986">
    <property type="component" value="Unassembled WGS sequence"/>
</dbReference>
<reference evidence="3" key="2">
    <citation type="submission" date="2008-12" db="EMBL/GenBank/DDBJ databases">
        <title>Annotation of Streptomyces roseosporus strain NRRL 15998.</title>
        <authorList>
            <consortium name="The Broad Institute Genome Sequencing Platform"/>
            <consortium name="Broad Institute Microbial Sequencing Center"/>
            <person name="Fischbach M."/>
            <person name="Ward D."/>
            <person name="Young S."/>
            <person name="Kodira C.D."/>
            <person name="Zeng Q."/>
            <person name="Koehrsen M."/>
            <person name="Godfrey P."/>
            <person name="Alvarado L."/>
            <person name="Berlin A.M."/>
            <person name="Borenstein D."/>
            <person name="Chen Z."/>
            <person name="Engels R."/>
            <person name="Freedman E."/>
            <person name="Gellesch M."/>
            <person name="Goldberg J."/>
            <person name="Griggs A."/>
            <person name="Gujja S."/>
            <person name="Heiman D.I."/>
            <person name="Hepburn T.A."/>
            <person name="Howarth C."/>
            <person name="Jen D."/>
            <person name="Larson L."/>
            <person name="Lewis B."/>
            <person name="Mehta T."/>
            <person name="Park D."/>
            <person name="Pearson M."/>
            <person name="Roberts A."/>
            <person name="Saif S."/>
            <person name="Shea T.D."/>
            <person name="Shenoy N."/>
            <person name="Sisk P."/>
            <person name="Stolte C."/>
            <person name="Sykes S.N."/>
            <person name="Walk T."/>
            <person name="White J."/>
            <person name="Yandava C."/>
            <person name="Straight P."/>
            <person name="Clardy J."/>
            <person name="Hung D."/>
            <person name="Kolter R."/>
            <person name="Mekalanos J."/>
            <person name="Walker S."/>
            <person name="Walsh C.T."/>
            <person name="Wieland B.L.C."/>
            <person name="Ilzarbe M."/>
            <person name="Galagan J."/>
            <person name="Nusbaum C."/>
            <person name="Birren B."/>
        </authorList>
    </citation>
    <scope>NUCLEOTIDE SEQUENCE [LARGE SCALE GENOMIC DNA]</scope>
    <source>
        <strain evidence="3">NRRL 15998</strain>
    </source>
</reference>
<feature type="transmembrane region" description="Helical" evidence="1">
    <location>
        <begin position="12"/>
        <end position="38"/>
    </location>
</feature>
<dbReference type="AlphaFoldDB" id="D6AC12"/>
<dbReference type="EMBL" id="DS999644">
    <property type="protein sequence ID" value="EFE74435.2"/>
    <property type="molecule type" value="Genomic_DNA"/>
</dbReference>
<evidence type="ECO:0000256" key="1">
    <source>
        <dbReference type="SAM" id="Phobius"/>
    </source>
</evidence>
<organism evidence="2 3">
    <name type="scientific">Streptomyces filamentosus NRRL 15998</name>
    <dbReference type="NCBI Taxonomy" id="457431"/>
    <lineage>
        <taxon>Bacteria</taxon>
        <taxon>Bacillati</taxon>
        <taxon>Actinomycetota</taxon>
        <taxon>Actinomycetes</taxon>
        <taxon>Kitasatosporales</taxon>
        <taxon>Streptomycetaceae</taxon>
        <taxon>Streptomyces</taxon>
    </lineage>
</organism>
<reference evidence="3" key="1">
    <citation type="submission" date="2008-10" db="EMBL/GenBank/DDBJ databases">
        <authorList>
            <person name="Molnar K."/>
        </authorList>
    </citation>
    <scope>NUCLEOTIDE SEQUENCE [LARGE SCALE GENOMIC DNA]</scope>
    <source>
        <strain evidence="3">NRRL 15998</strain>
    </source>
</reference>
<sequence>MMSREEREKMDMACLAYALVVLPFLLGLGYVVVVGAWRLGRFLWTDGGPLLAEGDPKAWTALGMVLFFVAVVAFITWDAGRNGGPNPRPGRKVYRGDDWHWEVDQTEYPQKPKDDPRRPPFP</sequence>
<feature type="transmembrane region" description="Helical" evidence="1">
    <location>
        <begin position="58"/>
        <end position="77"/>
    </location>
</feature>
<keyword evidence="1" id="KW-0472">Membrane</keyword>
<proteinExistence type="predicted"/>
<keyword evidence="1" id="KW-1133">Transmembrane helix</keyword>
<gene>
    <name evidence="2" type="ORF">SSGG_01801</name>
</gene>
<keyword evidence="1" id="KW-0812">Transmembrane</keyword>